<dbReference type="Proteomes" id="UP000184304">
    <property type="component" value="Unassembled WGS sequence"/>
</dbReference>
<organism evidence="1 2">
    <name type="scientific">Aspergillus tubingensis (strain CBS 134.48)</name>
    <dbReference type="NCBI Taxonomy" id="767770"/>
    <lineage>
        <taxon>Eukaryota</taxon>
        <taxon>Fungi</taxon>
        <taxon>Dikarya</taxon>
        <taxon>Ascomycota</taxon>
        <taxon>Pezizomycotina</taxon>
        <taxon>Eurotiomycetes</taxon>
        <taxon>Eurotiomycetidae</taxon>
        <taxon>Eurotiales</taxon>
        <taxon>Aspergillaceae</taxon>
        <taxon>Aspergillus</taxon>
        <taxon>Aspergillus subgen. Circumdati</taxon>
    </lineage>
</organism>
<protein>
    <submittedName>
        <fullName evidence="1">Uncharacterized protein</fullName>
    </submittedName>
</protein>
<evidence type="ECO:0000313" key="2">
    <source>
        <dbReference type="Proteomes" id="UP000184304"/>
    </source>
</evidence>
<reference evidence="2" key="1">
    <citation type="journal article" date="2017" name="Genome Biol.">
        <title>Comparative genomics reveals high biological diversity and specific adaptations in the industrially and medically important fungal genus Aspergillus.</title>
        <authorList>
            <person name="de Vries R.P."/>
            <person name="Riley R."/>
            <person name="Wiebenga A."/>
            <person name="Aguilar-Osorio G."/>
            <person name="Amillis S."/>
            <person name="Uchima C.A."/>
            <person name="Anderluh G."/>
            <person name="Asadollahi M."/>
            <person name="Askin M."/>
            <person name="Barry K."/>
            <person name="Battaglia E."/>
            <person name="Bayram O."/>
            <person name="Benocci T."/>
            <person name="Braus-Stromeyer S.A."/>
            <person name="Caldana C."/>
            <person name="Canovas D."/>
            <person name="Cerqueira G.C."/>
            <person name="Chen F."/>
            <person name="Chen W."/>
            <person name="Choi C."/>
            <person name="Clum A."/>
            <person name="Dos Santos R.A."/>
            <person name="Damasio A.R."/>
            <person name="Diallinas G."/>
            <person name="Emri T."/>
            <person name="Fekete E."/>
            <person name="Flipphi M."/>
            <person name="Freyberg S."/>
            <person name="Gallo A."/>
            <person name="Gournas C."/>
            <person name="Habgood R."/>
            <person name="Hainaut M."/>
            <person name="Harispe M.L."/>
            <person name="Henrissat B."/>
            <person name="Hilden K.S."/>
            <person name="Hope R."/>
            <person name="Hossain A."/>
            <person name="Karabika E."/>
            <person name="Karaffa L."/>
            <person name="Karanyi Z."/>
            <person name="Krasevec N."/>
            <person name="Kuo A."/>
            <person name="Kusch H."/>
            <person name="LaButti K."/>
            <person name="Lagendijk E.L."/>
            <person name="Lapidus A."/>
            <person name="Levasseur A."/>
            <person name="Lindquist E."/>
            <person name="Lipzen A."/>
            <person name="Logrieco A.F."/>
            <person name="MacCabe A."/>
            <person name="Maekelae M.R."/>
            <person name="Malavazi I."/>
            <person name="Melin P."/>
            <person name="Meyer V."/>
            <person name="Mielnichuk N."/>
            <person name="Miskei M."/>
            <person name="Molnar A.P."/>
            <person name="Mule G."/>
            <person name="Ngan C.Y."/>
            <person name="Orejas M."/>
            <person name="Orosz E."/>
            <person name="Ouedraogo J.P."/>
            <person name="Overkamp K.M."/>
            <person name="Park H.-S."/>
            <person name="Perrone G."/>
            <person name="Piumi F."/>
            <person name="Punt P.J."/>
            <person name="Ram A.F."/>
            <person name="Ramon A."/>
            <person name="Rauscher S."/>
            <person name="Record E."/>
            <person name="Riano-Pachon D.M."/>
            <person name="Robert V."/>
            <person name="Roehrig J."/>
            <person name="Ruller R."/>
            <person name="Salamov A."/>
            <person name="Salih N.S."/>
            <person name="Samson R.A."/>
            <person name="Sandor E."/>
            <person name="Sanguinetti M."/>
            <person name="Schuetze T."/>
            <person name="Sepcic K."/>
            <person name="Shelest E."/>
            <person name="Sherlock G."/>
            <person name="Sophianopoulou V."/>
            <person name="Squina F.M."/>
            <person name="Sun H."/>
            <person name="Susca A."/>
            <person name="Todd R.B."/>
            <person name="Tsang A."/>
            <person name="Unkles S.E."/>
            <person name="van de Wiele N."/>
            <person name="van Rossen-Uffink D."/>
            <person name="Oliveira J.V."/>
            <person name="Vesth T.C."/>
            <person name="Visser J."/>
            <person name="Yu J.-H."/>
            <person name="Zhou M."/>
            <person name="Andersen M.R."/>
            <person name="Archer D.B."/>
            <person name="Baker S.E."/>
            <person name="Benoit I."/>
            <person name="Brakhage A.A."/>
            <person name="Braus G.H."/>
            <person name="Fischer R."/>
            <person name="Frisvad J.C."/>
            <person name="Goldman G.H."/>
            <person name="Houbraken J."/>
            <person name="Oakley B."/>
            <person name="Pocsi I."/>
            <person name="Scazzocchio C."/>
            <person name="Seiboth B."/>
            <person name="vanKuyk P.A."/>
            <person name="Wortman J."/>
            <person name="Dyer P.S."/>
            <person name="Grigoriev I.V."/>
        </authorList>
    </citation>
    <scope>NUCLEOTIDE SEQUENCE [LARGE SCALE GENOMIC DNA]</scope>
    <source>
        <strain evidence="2">CBS 134.48</strain>
    </source>
</reference>
<dbReference type="VEuPathDB" id="FungiDB:ASPTUDRAFT_630137"/>
<evidence type="ECO:0000313" key="1">
    <source>
        <dbReference type="EMBL" id="OJI83906.1"/>
    </source>
</evidence>
<name>A0A1L9N3M6_ASPTC</name>
<dbReference type="EMBL" id="KV878203">
    <property type="protein sequence ID" value="OJI83906.1"/>
    <property type="molecule type" value="Genomic_DNA"/>
</dbReference>
<proteinExistence type="predicted"/>
<keyword evidence="2" id="KW-1185">Reference proteome</keyword>
<accession>A0A1L9N3M6</accession>
<dbReference type="AlphaFoldDB" id="A0A1L9N3M6"/>
<gene>
    <name evidence="1" type="ORF">ASPTUDRAFT_630137</name>
</gene>
<sequence length="98" mass="10674">MCGPGDILSWEGGSFGQSSPSRAFSNGSSITLSPFVGPFTYSRLPPSHQHHDSFFFYLIYFVFHLRKCSKAYPIMLVFGFASGSTRSGLCASSCLCLS</sequence>